<dbReference type="EMBL" id="JACGWN010000009">
    <property type="protein sequence ID" value="KAL0434434.1"/>
    <property type="molecule type" value="Genomic_DNA"/>
</dbReference>
<comment type="caution">
    <text evidence="3">The sequence shown here is derived from an EMBL/GenBank/DDBJ whole genome shotgun (WGS) entry which is preliminary data.</text>
</comment>
<name>A0AAW2VXQ9_9LAMI</name>
<dbReference type="SUPFAM" id="SSF56219">
    <property type="entry name" value="DNase I-like"/>
    <property type="match status" value="1"/>
</dbReference>
<dbReference type="AlphaFoldDB" id="A0AAW2VXQ9"/>
<dbReference type="InterPro" id="IPR000477">
    <property type="entry name" value="RT_dom"/>
</dbReference>
<dbReference type="InterPro" id="IPR036691">
    <property type="entry name" value="Endo/exonu/phosph_ase_sf"/>
</dbReference>
<organism evidence="3">
    <name type="scientific">Sesamum latifolium</name>
    <dbReference type="NCBI Taxonomy" id="2727402"/>
    <lineage>
        <taxon>Eukaryota</taxon>
        <taxon>Viridiplantae</taxon>
        <taxon>Streptophyta</taxon>
        <taxon>Embryophyta</taxon>
        <taxon>Tracheophyta</taxon>
        <taxon>Spermatophyta</taxon>
        <taxon>Magnoliopsida</taxon>
        <taxon>eudicotyledons</taxon>
        <taxon>Gunneridae</taxon>
        <taxon>Pentapetalae</taxon>
        <taxon>asterids</taxon>
        <taxon>lamiids</taxon>
        <taxon>Lamiales</taxon>
        <taxon>Pedaliaceae</taxon>
        <taxon>Sesamum</taxon>
    </lineage>
</organism>
<dbReference type="CDD" id="cd01650">
    <property type="entry name" value="RT_nLTR_like"/>
    <property type="match status" value="1"/>
</dbReference>
<dbReference type="PANTHER" id="PTHR31286">
    <property type="entry name" value="GLYCINE-RICH CELL WALL STRUCTURAL PROTEIN 1.8-LIKE"/>
    <property type="match status" value="1"/>
</dbReference>
<proteinExistence type="predicted"/>
<dbReference type="Gene3D" id="3.60.10.10">
    <property type="entry name" value="Endonuclease/exonuclease/phosphatase"/>
    <property type="match status" value="1"/>
</dbReference>
<feature type="domain" description="Reverse transcriptase" evidence="2">
    <location>
        <begin position="566"/>
        <end position="646"/>
    </location>
</feature>
<reference evidence="3" key="1">
    <citation type="submission" date="2020-06" db="EMBL/GenBank/DDBJ databases">
        <authorList>
            <person name="Li T."/>
            <person name="Hu X."/>
            <person name="Zhang T."/>
            <person name="Song X."/>
            <person name="Zhang H."/>
            <person name="Dai N."/>
            <person name="Sheng W."/>
            <person name="Hou X."/>
            <person name="Wei L."/>
        </authorList>
    </citation>
    <scope>NUCLEOTIDE SEQUENCE</scope>
    <source>
        <strain evidence="3">KEN1</strain>
        <tissue evidence="3">Leaf</tissue>
    </source>
</reference>
<evidence type="ECO:0000313" key="3">
    <source>
        <dbReference type="EMBL" id="KAL0434434.1"/>
    </source>
</evidence>
<evidence type="ECO:0000256" key="1">
    <source>
        <dbReference type="SAM" id="MobiDB-lite"/>
    </source>
</evidence>
<protein>
    <recommendedName>
        <fullName evidence="2">Reverse transcriptase domain-containing protein</fullName>
    </recommendedName>
</protein>
<accession>A0AAW2VXQ9</accession>
<feature type="compositionally biased region" description="Basic and acidic residues" evidence="1">
    <location>
        <begin position="135"/>
        <end position="145"/>
    </location>
</feature>
<evidence type="ECO:0000259" key="2">
    <source>
        <dbReference type="Pfam" id="PF00078"/>
    </source>
</evidence>
<dbReference type="InterPro" id="IPR040256">
    <property type="entry name" value="At4g02000-like"/>
</dbReference>
<dbReference type="PANTHER" id="PTHR31286:SF165">
    <property type="entry name" value="DUF4283 DOMAIN-CONTAINING PROTEIN"/>
    <property type="match status" value="1"/>
</dbReference>
<reference evidence="3" key="2">
    <citation type="journal article" date="2024" name="Plant">
        <title>Genomic evolution and insights into agronomic trait innovations of Sesamum species.</title>
        <authorList>
            <person name="Miao H."/>
            <person name="Wang L."/>
            <person name="Qu L."/>
            <person name="Liu H."/>
            <person name="Sun Y."/>
            <person name="Le M."/>
            <person name="Wang Q."/>
            <person name="Wei S."/>
            <person name="Zheng Y."/>
            <person name="Lin W."/>
            <person name="Duan Y."/>
            <person name="Cao H."/>
            <person name="Xiong S."/>
            <person name="Wang X."/>
            <person name="Wei L."/>
            <person name="Li C."/>
            <person name="Ma Q."/>
            <person name="Ju M."/>
            <person name="Zhao R."/>
            <person name="Li G."/>
            <person name="Mu C."/>
            <person name="Tian Q."/>
            <person name="Mei H."/>
            <person name="Zhang T."/>
            <person name="Gao T."/>
            <person name="Zhang H."/>
        </authorList>
    </citation>
    <scope>NUCLEOTIDE SEQUENCE</scope>
    <source>
        <strain evidence="3">KEN1</strain>
    </source>
</reference>
<sequence>MVLRKLRHTQVPVWIKMRHLPVELWTTEGLSIVASGIGKPLYQDAINRACTRLDFARVCVMLDISSKLPKHVIIMIPKEDGSETACKVDIEYEWLPPKCNTCVSLGHATKACLMMKPLKLVISIYVQKAKTVRPKPSEPEPEPRQPEIPIPESEVRGPSSGRSNKGKKLLYIILLMCYVYMTRMQNLHRGVLSRSTPDRNLMINAVVWNVRGLNRRDHQVSSTNLVSEHGLHFLGLLETRVSAHNAARIQIGVLPSWKWYTDYNGPGNRIWSIHTHVLVTIAYGANDAVVRRVLWHNLGRLVRAVGDTPWLVGGDFNTLLDMSEVCGVSGDIRGATDDFQDCLNDIGLITLPMQGEWFTWHNYSSDSRSLWKSLDRVLVNDRWLDCWLNSWYVRLNARTSDHSPLVLRGNSPSQAKGMFRFDNYLALSADFTPSVQRVWQHHVVGTSMFAIARKLKALKPIFRQQRKLKEHVVATGKDGWLKDGDQCTRIFFRKVATRRTSKCFQITDLSGNVRTEQPEVTPNDVKQIFDIANKALGPDGFSYGFFKVAWPVVGTEVTKVRSPTMVGDFRPISCCNVLYKVITKIIVIRLSVVLDSLISPSQNAFVPGRDISDNILLAQELFTGYNQQRLPPRCALKVDLRKAYDTQLIEQDGGFSFRWRCDTIGLFQLGFADDLLLFSKADVPSVTIFKWGLSVFAHLSGSHVNPQKSHLILSRLASASRDALLSLLDFQEGQLPLRYLGLPLLASRLSTSDCRPLLLKIDNQTKGWDGILLPLLDGSS</sequence>
<gene>
    <name evidence="3" type="ORF">Slati_2777700</name>
</gene>
<feature type="region of interest" description="Disordered" evidence="1">
    <location>
        <begin position="132"/>
        <end position="163"/>
    </location>
</feature>
<dbReference type="Pfam" id="PF00078">
    <property type="entry name" value="RVT_1"/>
    <property type="match status" value="1"/>
</dbReference>